<feature type="compositionally biased region" description="Acidic residues" evidence="1">
    <location>
        <begin position="1"/>
        <end position="12"/>
    </location>
</feature>
<reference evidence="2" key="1">
    <citation type="submission" date="2018-01" db="EMBL/GenBank/DDBJ databases">
        <authorList>
            <person name="Mao J.F."/>
        </authorList>
    </citation>
    <scope>NUCLEOTIDE SEQUENCE</scope>
    <source>
        <strain evidence="2">Huo1</strain>
        <tissue evidence="2">Leaf</tissue>
    </source>
</reference>
<gene>
    <name evidence="2" type="ORF">SASPL_112448</name>
</gene>
<name>A0A8X8YCP2_SALSN</name>
<dbReference type="AlphaFoldDB" id="A0A8X8YCP2"/>
<evidence type="ECO:0000313" key="3">
    <source>
        <dbReference type="Proteomes" id="UP000298416"/>
    </source>
</evidence>
<dbReference type="Proteomes" id="UP000298416">
    <property type="component" value="Unassembled WGS sequence"/>
</dbReference>
<reference evidence="2" key="2">
    <citation type="submission" date="2020-08" db="EMBL/GenBank/DDBJ databases">
        <title>Plant Genome Project.</title>
        <authorList>
            <person name="Zhang R.-G."/>
        </authorList>
    </citation>
    <scope>NUCLEOTIDE SEQUENCE</scope>
    <source>
        <strain evidence="2">Huo1</strain>
        <tissue evidence="2">Leaf</tissue>
    </source>
</reference>
<feature type="compositionally biased region" description="Basic and acidic residues" evidence="1">
    <location>
        <begin position="13"/>
        <end position="27"/>
    </location>
</feature>
<comment type="caution">
    <text evidence="2">The sequence shown here is derived from an EMBL/GenBank/DDBJ whole genome shotgun (WGS) entry which is preliminary data.</text>
</comment>
<feature type="region of interest" description="Disordered" evidence="1">
    <location>
        <begin position="49"/>
        <end position="84"/>
    </location>
</feature>
<accession>A0A8X8YCP2</accession>
<evidence type="ECO:0000313" key="2">
    <source>
        <dbReference type="EMBL" id="KAG6428197.1"/>
    </source>
</evidence>
<dbReference type="EMBL" id="PNBA02000004">
    <property type="protein sequence ID" value="KAG6428197.1"/>
    <property type="molecule type" value="Genomic_DNA"/>
</dbReference>
<sequence length="136" mass="15405">MNDKVDGDDEILDQFRRENGRDRHSRTGEAPVSIGDGLTEIAEVHLQRPTGKFPCPGKQNSWGRNYRPHGQRRPSPPPVRLGDGFTEKDEMQQLQRANGSQSGRVAVRRGDGWMEVELGSFYENRGDDSVVETWLK</sequence>
<evidence type="ECO:0000256" key="1">
    <source>
        <dbReference type="SAM" id="MobiDB-lite"/>
    </source>
</evidence>
<proteinExistence type="predicted"/>
<keyword evidence="3" id="KW-1185">Reference proteome</keyword>
<organism evidence="2">
    <name type="scientific">Salvia splendens</name>
    <name type="common">Scarlet sage</name>
    <dbReference type="NCBI Taxonomy" id="180675"/>
    <lineage>
        <taxon>Eukaryota</taxon>
        <taxon>Viridiplantae</taxon>
        <taxon>Streptophyta</taxon>
        <taxon>Embryophyta</taxon>
        <taxon>Tracheophyta</taxon>
        <taxon>Spermatophyta</taxon>
        <taxon>Magnoliopsida</taxon>
        <taxon>eudicotyledons</taxon>
        <taxon>Gunneridae</taxon>
        <taxon>Pentapetalae</taxon>
        <taxon>asterids</taxon>
        <taxon>lamiids</taxon>
        <taxon>Lamiales</taxon>
        <taxon>Lamiaceae</taxon>
        <taxon>Nepetoideae</taxon>
        <taxon>Mentheae</taxon>
        <taxon>Salviinae</taxon>
        <taxon>Salvia</taxon>
        <taxon>Salvia subgen. Calosphace</taxon>
        <taxon>core Calosphace</taxon>
    </lineage>
</organism>
<feature type="region of interest" description="Disordered" evidence="1">
    <location>
        <begin position="1"/>
        <end position="35"/>
    </location>
</feature>
<protein>
    <submittedName>
        <fullName evidence="2">Uncharacterized protein</fullName>
    </submittedName>
</protein>